<protein>
    <submittedName>
        <fullName evidence="4">Transglycosylase SLT domain-containing protein</fullName>
    </submittedName>
</protein>
<dbReference type="AlphaFoldDB" id="A0A844AQV7"/>
<accession>A0A844AQV7</accession>
<dbReference type="InterPro" id="IPR023346">
    <property type="entry name" value="Lysozyme-like_dom_sf"/>
</dbReference>
<keyword evidence="5" id="KW-1185">Reference proteome</keyword>
<proteinExistence type="inferred from homology"/>
<feature type="domain" description="Transglycosylase SLT" evidence="3">
    <location>
        <begin position="115"/>
        <end position="172"/>
    </location>
</feature>
<sequence length="254" mass="27803">MPIHVTLTRSISGALLRIRPLFCAVVLLPLGSAANAASDPAISGLCDIAARHASRDQGVPLDVLRAITRTETGRGSKNGLQPWPWTVNMEGAGKWFDNEDEARRYVFAHFKRGARSFDVGCFQINYRWHGKAFDSIDQMFDPIANAQYAARFLKELYGEFGDWSKAAGAYHSRTPTFANKYAARFERIRTNLGPATVVASLPERTRQRAVFGQPLPLVAVHKPAPLVSQGSVRMGSLVPLQGNTAANSALIPLN</sequence>
<gene>
    <name evidence="4" type="ORF">GG681_04955</name>
</gene>
<keyword evidence="2" id="KW-0732">Signal</keyword>
<feature type="chain" id="PRO_5032954660" evidence="2">
    <location>
        <begin position="37"/>
        <end position="254"/>
    </location>
</feature>
<dbReference type="RefSeq" id="WP_153545712.1">
    <property type="nucleotide sequence ID" value="NZ_WIXK01000002.1"/>
</dbReference>
<organism evidence="4 5">
    <name type="scientific">Tritonibacter aquimaris</name>
    <dbReference type="NCBI Taxonomy" id="2663379"/>
    <lineage>
        <taxon>Bacteria</taxon>
        <taxon>Pseudomonadati</taxon>
        <taxon>Pseudomonadota</taxon>
        <taxon>Alphaproteobacteria</taxon>
        <taxon>Rhodobacterales</taxon>
        <taxon>Paracoccaceae</taxon>
        <taxon>Tritonibacter</taxon>
    </lineage>
</organism>
<dbReference type="InterPro" id="IPR008258">
    <property type="entry name" value="Transglycosylase_SLT_dom_1"/>
</dbReference>
<comment type="similarity">
    <text evidence="1">Belongs to the virb1 family.</text>
</comment>
<dbReference type="Gene3D" id="1.10.530.10">
    <property type="match status" value="1"/>
</dbReference>
<reference evidence="4 5" key="1">
    <citation type="submission" date="2019-10" db="EMBL/GenBank/DDBJ databases">
        <title>Epibacterium sp. nov., isolated from seawater.</title>
        <authorList>
            <person name="Zhang X."/>
            <person name="Li N."/>
        </authorList>
    </citation>
    <scope>NUCLEOTIDE SEQUENCE [LARGE SCALE GENOMIC DNA]</scope>
    <source>
        <strain evidence="4 5">SM1969</strain>
    </source>
</reference>
<feature type="signal peptide" evidence="2">
    <location>
        <begin position="1"/>
        <end position="36"/>
    </location>
</feature>
<dbReference type="Pfam" id="PF01464">
    <property type="entry name" value="SLT"/>
    <property type="match status" value="1"/>
</dbReference>
<evidence type="ECO:0000256" key="1">
    <source>
        <dbReference type="ARBA" id="ARBA00009387"/>
    </source>
</evidence>
<dbReference type="EMBL" id="WIXK01000002">
    <property type="protein sequence ID" value="MQY41977.1"/>
    <property type="molecule type" value="Genomic_DNA"/>
</dbReference>
<evidence type="ECO:0000313" key="5">
    <source>
        <dbReference type="Proteomes" id="UP000436694"/>
    </source>
</evidence>
<name>A0A844AQV7_9RHOB</name>
<dbReference type="Proteomes" id="UP000436694">
    <property type="component" value="Unassembled WGS sequence"/>
</dbReference>
<dbReference type="CDD" id="cd13400">
    <property type="entry name" value="LT_IagB-like"/>
    <property type="match status" value="1"/>
</dbReference>
<evidence type="ECO:0000259" key="3">
    <source>
        <dbReference type="Pfam" id="PF01464"/>
    </source>
</evidence>
<evidence type="ECO:0000256" key="2">
    <source>
        <dbReference type="SAM" id="SignalP"/>
    </source>
</evidence>
<comment type="caution">
    <text evidence="4">The sequence shown here is derived from an EMBL/GenBank/DDBJ whole genome shotgun (WGS) entry which is preliminary data.</text>
</comment>
<dbReference type="SUPFAM" id="SSF53955">
    <property type="entry name" value="Lysozyme-like"/>
    <property type="match status" value="1"/>
</dbReference>
<evidence type="ECO:0000313" key="4">
    <source>
        <dbReference type="EMBL" id="MQY41977.1"/>
    </source>
</evidence>